<feature type="compositionally biased region" description="Basic residues" evidence="1">
    <location>
        <begin position="198"/>
        <end position="219"/>
    </location>
</feature>
<proteinExistence type="predicted"/>
<feature type="region of interest" description="Disordered" evidence="1">
    <location>
        <begin position="1"/>
        <end position="219"/>
    </location>
</feature>
<feature type="compositionally biased region" description="Low complexity" evidence="1">
    <location>
        <begin position="115"/>
        <end position="138"/>
    </location>
</feature>
<feature type="compositionally biased region" description="Basic residues" evidence="1">
    <location>
        <begin position="24"/>
        <end position="33"/>
    </location>
</feature>
<dbReference type="AlphaFoldDB" id="A0A6J4JYE5"/>
<feature type="compositionally biased region" description="Low complexity" evidence="1">
    <location>
        <begin position="66"/>
        <end position="84"/>
    </location>
</feature>
<feature type="compositionally biased region" description="Basic and acidic residues" evidence="1">
    <location>
        <begin position="1"/>
        <end position="23"/>
    </location>
</feature>
<protein>
    <submittedName>
        <fullName evidence="2">Uncharacterized protein</fullName>
    </submittedName>
</protein>
<gene>
    <name evidence="2" type="ORF">AVDCRST_MAG11-101</name>
</gene>
<evidence type="ECO:0000313" key="2">
    <source>
        <dbReference type="EMBL" id="CAA9290868.1"/>
    </source>
</evidence>
<sequence>GRHRRRQEDREGAARPPRADVRRGAAHRRRQGHAGRAVPVAVREHADERAHLVLDRDRRGARARQARLAQPQQAGGVDVGAARRGAQRRGLHALPGAHVDHARRHERRPPRPLGRRPAQAARRGRAGPEARAQAAQGVQGDGRRRRRHLLPRGPGRMGGALPVRRQARAGRRRAAQARQGPGGARRAHRPQGLPPTGRRPRAHGARGRLRRGARRREGL</sequence>
<feature type="non-terminal residue" evidence="2">
    <location>
        <position position="219"/>
    </location>
</feature>
<evidence type="ECO:0000256" key="1">
    <source>
        <dbReference type="SAM" id="MobiDB-lite"/>
    </source>
</evidence>
<organism evidence="2">
    <name type="scientific">uncultured Gemmatimonadaceae bacterium</name>
    <dbReference type="NCBI Taxonomy" id="246130"/>
    <lineage>
        <taxon>Bacteria</taxon>
        <taxon>Pseudomonadati</taxon>
        <taxon>Gemmatimonadota</taxon>
        <taxon>Gemmatimonadia</taxon>
        <taxon>Gemmatimonadales</taxon>
        <taxon>Gemmatimonadaceae</taxon>
        <taxon>environmental samples</taxon>
    </lineage>
</organism>
<reference evidence="2" key="1">
    <citation type="submission" date="2020-02" db="EMBL/GenBank/DDBJ databases">
        <authorList>
            <person name="Meier V. D."/>
        </authorList>
    </citation>
    <scope>NUCLEOTIDE SEQUENCE</scope>
    <source>
        <strain evidence="2">AVDCRST_MAG11</strain>
    </source>
</reference>
<feature type="compositionally biased region" description="Basic and acidic residues" evidence="1">
    <location>
        <begin position="42"/>
        <end position="60"/>
    </location>
</feature>
<accession>A0A6J4JYE5</accession>
<dbReference type="EMBL" id="CADCTU010000025">
    <property type="protein sequence ID" value="CAA9290868.1"/>
    <property type="molecule type" value="Genomic_DNA"/>
</dbReference>
<feature type="compositionally biased region" description="Low complexity" evidence="1">
    <location>
        <begin position="151"/>
        <end position="164"/>
    </location>
</feature>
<name>A0A6J4JYE5_9BACT</name>
<feature type="non-terminal residue" evidence="2">
    <location>
        <position position="1"/>
    </location>
</feature>
<feature type="compositionally biased region" description="Basic residues" evidence="1">
    <location>
        <begin position="165"/>
        <end position="175"/>
    </location>
</feature>
<feature type="compositionally biased region" description="Basic residues" evidence="1">
    <location>
        <begin position="101"/>
        <end position="114"/>
    </location>
</feature>